<proteinExistence type="predicted"/>
<accession>A0ACB5TPK5</accession>
<name>A0ACB5TPK5_AMBMO</name>
<keyword evidence="2" id="KW-1185">Reference proteome</keyword>
<protein>
    <submittedName>
        <fullName evidence="1">Unnamed protein product</fullName>
    </submittedName>
</protein>
<evidence type="ECO:0000313" key="1">
    <source>
        <dbReference type="EMBL" id="GME92614.1"/>
    </source>
</evidence>
<comment type="caution">
    <text evidence="1">The sequence shown here is derived from an EMBL/GenBank/DDBJ whole genome shotgun (WGS) entry which is preliminary data.</text>
</comment>
<evidence type="ECO:0000313" key="2">
    <source>
        <dbReference type="Proteomes" id="UP001165064"/>
    </source>
</evidence>
<gene>
    <name evidence="1" type="ORF">Amon02_000911600</name>
</gene>
<dbReference type="EMBL" id="BSXS01008475">
    <property type="protein sequence ID" value="GME92614.1"/>
    <property type="molecule type" value="Genomic_DNA"/>
</dbReference>
<organism evidence="1 2">
    <name type="scientific">Ambrosiozyma monospora</name>
    <name type="common">Yeast</name>
    <name type="synonym">Endomycopsis monosporus</name>
    <dbReference type="NCBI Taxonomy" id="43982"/>
    <lineage>
        <taxon>Eukaryota</taxon>
        <taxon>Fungi</taxon>
        <taxon>Dikarya</taxon>
        <taxon>Ascomycota</taxon>
        <taxon>Saccharomycotina</taxon>
        <taxon>Pichiomycetes</taxon>
        <taxon>Pichiales</taxon>
        <taxon>Pichiaceae</taxon>
        <taxon>Ambrosiozyma</taxon>
    </lineage>
</organism>
<dbReference type="Proteomes" id="UP001165064">
    <property type="component" value="Unassembled WGS sequence"/>
</dbReference>
<sequence>MYSKSTKQGEKYERNQAAEQPDRAVKKVEHERYIPVMNTFIQKYARYAEELVALLVKISRLGKPLTGEADESFMLNVPLYTDKDLTVISCMSSPVRWETGIASVIEVIPRKGNIEPYKNIFHLRPSSSALFEGIFPHENSSSTTNTSFSKLFYSSSDEDDSDEDNF</sequence>
<reference evidence="1" key="1">
    <citation type="submission" date="2023-04" db="EMBL/GenBank/DDBJ databases">
        <title>Ambrosiozyma monospora NBRC 10751.</title>
        <authorList>
            <person name="Ichikawa N."/>
            <person name="Sato H."/>
            <person name="Tonouchi N."/>
        </authorList>
    </citation>
    <scope>NUCLEOTIDE SEQUENCE</scope>
    <source>
        <strain evidence="1">NBRC 10751</strain>
    </source>
</reference>